<evidence type="ECO:0000313" key="2">
    <source>
        <dbReference type="EMBL" id="KPG36433.1"/>
    </source>
</evidence>
<keyword evidence="4" id="KW-1185">Reference proteome</keyword>
<comment type="caution">
    <text evidence="1">The sequence shown here is derived from an EMBL/GenBank/DDBJ whole genome shotgun (WGS) entry which is preliminary data.</text>
</comment>
<accession>A0A7V8LPR7</accession>
<protein>
    <recommendedName>
        <fullName evidence="5">Aminoacyl-transfer RNA synthetases class-II family profile domain-containing protein</fullName>
    </recommendedName>
</protein>
<dbReference type="Proteomes" id="UP000037843">
    <property type="component" value="Unassembled WGS sequence"/>
</dbReference>
<reference evidence="3 4" key="1">
    <citation type="submission" date="2015-09" db="EMBL/GenBank/DDBJ databases">
        <title>Genome Sequences of Mycobacterium immunogenum Isolates, Recuperated from a Chloraminated Drinking Water Distribution System Simulator Subjected to Episodes of Nitrification.</title>
        <authorList>
            <person name="Gomez-Alvarez V."/>
            <person name="Revetta R.P."/>
        </authorList>
    </citation>
    <scope>NUCLEOTIDE SEQUENCE [LARGE SCALE GENOMIC DNA]</scope>
    <source>
        <strain evidence="1 3">H008</strain>
        <strain evidence="2 4">H076</strain>
    </source>
</reference>
<evidence type="ECO:0008006" key="5">
    <source>
        <dbReference type="Google" id="ProtNLM"/>
    </source>
</evidence>
<organism evidence="1 3">
    <name type="scientific">Mycobacteroides immunogenum</name>
    <dbReference type="NCBI Taxonomy" id="83262"/>
    <lineage>
        <taxon>Bacteria</taxon>
        <taxon>Bacillati</taxon>
        <taxon>Actinomycetota</taxon>
        <taxon>Actinomycetes</taxon>
        <taxon>Mycobacteriales</taxon>
        <taxon>Mycobacteriaceae</taxon>
        <taxon>Mycobacteroides</taxon>
    </lineage>
</organism>
<evidence type="ECO:0000313" key="3">
    <source>
        <dbReference type="Proteomes" id="UP000037843"/>
    </source>
</evidence>
<evidence type="ECO:0000313" key="4">
    <source>
        <dbReference type="Proteomes" id="UP000037962"/>
    </source>
</evidence>
<proteinExistence type="predicted"/>
<dbReference type="AlphaFoldDB" id="A0A7V8LPR7"/>
<dbReference type="InterPro" id="IPR045864">
    <property type="entry name" value="aa-tRNA-synth_II/BPL/LPL"/>
</dbReference>
<dbReference type="Proteomes" id="UP000037962">
    <property type="component" value="Unassembled WGS sequence"/>
</dbReference>
<dbReference type="EMBL" id="LJFO01000007">
    <property type="protein sequence ID" value="KPG10615.1"/>
    <property type="molecule type" value="Genomic_DNA"/>
</dbReference>
<dbReference type="Gene3D" id="3.30.930.10">
    <property type="entry name" value="Bira Bifunctional Protein, Domain 2"/>
    <property type="match status" value="1"/>
</dbReference>
<gene>
    <name evidence="1" type="ORF">AN908_14380</name>
    <name evidence="2" type="ORF">AN912_04700</name>
</gene>
<evidence type="ECO:0000313" key="1">
    <source>
        <dbReference type="EMBL" id="KPG10615.1"/>
    </source>
</evidence>
<dbReference type="EMBL" id="LJFS01000004">
    <property type="protein sequence ID" value="KPG36433.1"/>
    <property type="molecule type" value="Genomic_DNA"/>
</dbReference>
<dbReference type="SUPFAM" id="SSF55681">
    <property type="entry name" value="Class II aaRS and biotin synthetases"/>
    <property type="match status" value="1"/>
</dbReference>
<name>A0A7V8LPR7_9MYCO</name>
<dbReference type="KEGG" id="miz:BAB75_23915"/>
<sequence>MTAAAGLVTFDESTSALRTSLDEVFLSWARQAGARPMHYPPLVDVEGLAQLDYFRNFPQLAVLATGLNPAAQKQYASQESPTDHIGTADVDTVHYALPSAACFNVYLSLRGELLTAQHTITTSATCFRREDEYHDRRLLAFTMREIVFLGEREQVLDNLADLKKVVTAFAEHLGLPLALENSTDPFFESGGARALMAQLFPVKQEFVYHGKREPLAIGSVNFHRNFFGERCGIQLPDESAAYSGCVAFGLERWVSVLSEQFGEEAVTRLNGVITQ</sequence>